<organism evidence="2 3">
    <name type="scientific">Castanea mollissima</name>
    <name type="common">Chinese chestnut</name>
    <dbReference type="NCBI Taxonomy" id="60419"/>
    <lineage>
        <taxon>Eukaryota</taxon>
        <taxon>Viridiplantae</taxon>
        <taxon>Streptophyta</taxon>
        <taxon>Embryophyta</taxon>
        <taxon>Tracheophyta</taxon>
        <taxon>Spermatophyta</taxon>
        <taxon>Magnoliopsida</taxon>
        <taxon>eudicotyledons</taxon>
        <taxon>Gunneridae</taxon>
        <taxon>Pentapetalae</taxon>
        <taxon>rosids</taxon>
        <taxon>fabids</taxon>
        <taxon>Fagales</taxon>
        <taxon>Fagaceae</taxon>
        <taxon>Castanea</taxon>
    </lineage>
</organism>
<gene>
    <name evidence="2" type="ORF">CMV_022124</name>
</gene>
<feature type="domain" description="RNase H type-1" evidence="1">
    <location>
        <begin position="167"/>
        <end position="229"/>
    </location>
</feature>
<dbReference type="InterPro" id="IPR044730">
    <property type="entry name" value="RNase_H-like_dom_plant"/>
</dbReference>
<sequence>MVAILVGLMGSGFGKFKPFLKSSASSGRSVLAGRGMAVLDSCMLCDEGPENVIHILKDCYTAHELWDSFPPLPTTVFYETNLVDWLRLNCNSTKRYAVANLNWGTVFSFGIWSLWLRRNGVLFRGESPSCNLRKEVTSKATEFTYVGVNGKRTQTRQQISVRWCSLPLHWHKVNSDGSAFGNPGRAGGGDLIRHDKGEWIRGYARAIGCTTKVAAELWALRVVLDCVLL</sequence>
<keyword evidence="3" id="KW-1185">Reference proteome</keyword>
<dbReference type="InterPro" id="IPR053151">
    <property type="entry name" value="RNase_H-like"/>
</dbReference>
<dbReference type="PROSITE" id="PS50879">
    <property type="entry name" value="RNASE_H_1"/>
    <property type="match status" value="1"/>
</dbReference>
<dbReference type="GO" id="GO:0003676">
    <property type="term" value="F:nucleic acid binding"/>
    <property type="evidence" value="ECO:0007669"/>
    <property type="project" value="InterPro"/>
</dbReference>
<dbReference type="InterPro" id="IPR012337">
    <property type="entry name" value="RNaseH-like_sf"/>
</dbReference>
<reference evidence="2" key="1">
    <citation type="submission" date="2020-03" db="EMBL/GenBank/DDBJ databases">
        <title>Castanea mollissima Vanexum genome sequencing.</title>
        <authorList>
            <person name="Staton M."/>
        </authorList>
    </citation>
    <scope>NUCLEOTIDE SEQUENCE</scope>
    <source>
        <tissue evidence="2">Leaf</tissue>
    </source>
</reference>
<evidence type="ECO:0000313" key="2">
    <source>
        <dbReference type="EMBL" id="KAF3952302.1"/>
    </source>
</evidence>
<dbReference type="InterPro" id="IPR036397">
    <property type="entry name" value="RNaseH_sf"/>
</dbReference>
<dbReference type="PANTHER" id="PTHR47723">
    <property type="entry name" value="OS05G0353850 PROTEIN"/>
    <property type="match status" value="1"/>
</dbReference>
<dbReference type="CDD" id="cd06222">
    <property type="entry name" value="RNase_H_like"/>
    <property type="match status" value="1"/>
</dbReference>
<name>A0A8J4VBX5_9ROSI</name>
<accession>A0A8J4VBX5</accession>
<comment type="caution">
    <text evidence="2">The sequence shown here is derived from an EMBL/GenBank/DDBJ whole genome shotgun (WGS) entry which is preliminary data.</text>
</comment>
<dbReference type="OrthoDB" id="1752183at2759"/>
<dbReference type="AlphaFoldDB" id="A0A8J4VBX5"/>
<dbReference type="Gene3D" id="3.30.420.10">
    <property type="entry name" value="Ribonuclease H-like superfamily/Ribonuclease H"/>
    <property type="match status" value="1"/>
</dbReference>
<protein>
    <recommendedName>
        <fullName evidence="1">RNase H type-1 domain-containing protein</fullName>
    </recommendedName>
</protein>
<dbReference type="GO" id="GO:0004523">
    <property type="term" value="F:RNA-DNA hybrid ribonuclease activity"/>
    <property type="evidence" value="ECO:0007669"/>
    <property type="project" value="InterPro"/>
</dbReference>
<dbReference type="InterPro" id="IPR002156">
    <property type="entry name" value="RNaseH_domain"/>
</dbReference>
<dbReference type="SUPFAM" id="SSF53098">
    <property type="entry name" value="Ribonuclease H-like"/>
    <property type="match status" value="1"/>
</dbReference>
<proteinExistence type="predicted"/>
<evidence type="ECO:0000259" key="1">
    <source>
        <dbReference type="PROSITE" id="PS50879"/>
    </source>
</evidence>
<dbReference type="Proteomes" id="UP000737018">
    <property type="component" value="Unassembled WGS sequence"/>
</dbReference>
<dbReference type="EMBL" id="JRKL02004557">
    <property type="protein sequence ID" value="KAF3952302.1"/>
    <property type="molecule type" value="Genomic_DNA"/>
</dbReference>
<evidence type="ECO:0000313" key="3">
    <source>
        <dbReference type="Proteomes" id="UP000737018"/>
    </source>
</evidence>
<dbReference type="PANTHER" id="PTHR47723:SF19">
    <property type="entry name" value="POLYNUCLEOTIDYL TRANSFERASE, RIBONUCLEASE H-LIKE SUPERFAMILY PROTEIN"/>
    <property type="match status" value="1"/>
</dbReference>